<name>A0A5B2VDC9_9BACT</name>
<dbReference type="InterPro" id="IPR038606">
    <property type="entry name" value="To_sf"/>
</dbReference>
<dbReference type="EMBL" id="VUOC01000087">
    <property type="protein sequence ID" value="KAA2236349.1"/>
    <property type="molecule type" value="Genomic_DNA"/>
</dbReference>
<dbReference type="InterPro" id="IPR010562">
    <property type="entry name" value="Haemolymph_juvenile_hormone-bd"/>
</dbReference>
<dbReference type="Proteomes" id="UP000324611">
    <property type="component" value="Unassembled WGS sequence"/>
</dbReference>
<protein>
    <submittedName>
        <fullName evidence="1">JHBP domain-containing protein</fullName>
    </submittedName>
</protein>
<keyword evidence="2" id="KW-1185">Reference proteome</keyword>
<organism evidence="1 2">
    <name type="scientific">Chitinophaga agrisoli</name>
    <dbReference type="NCBI Taxonomy" id="2607653"/>
    <lineage>
        <taxon>Bacteria</taxon>
        <taxon>Pseudomonadati</taxon>
        <taxon>Bacteroidota</taxon>
        <taxon>Chitinophagia</taxon>
        <taxon>Chitinophagales</taxon>
        <taxon>Chitinophagaceae</taxon>
        <taxon>Chitinophaga</taxon>
    </lineage>
</organism>
<reference evidence="1 2" key="1">
    <citation type="submission" date="2019-09" db="EMBL/GenBank/DDBJ databases">
        <title>Chitinophaga ginsengihumi sp. nov., isolated from soil of ginseng rhizosphere.</title>
        <authorList>
            <person name="Lee J."/>
        </authorList>
    </citation>
    <scope>NUCLEOTIDE SEQUENCE [LARGE SCALE GENOMIC DNA]</scope>
    <source>
        <strain evidence="1 2">BN140078</strain>
    </source>
</reference>
<dbReference type="Pfam" id="PF06585">
    <property type="entry name" value="JHBP"/>
    <property type="match status" value="1"/>
</dbReference>
<dbReference type="AlphaFoldDB" id="A0A5B2VDC9"/>
<evidence type="ECO:0000313" key="2">
    <source>
        <dbReference type="Proteomes" id="UP000324611"/>
    </source>
</evidence>
<sequence>MKAFIFALAVACVAAVPYGDVDLAESQRIVDGIIENWISRAQLRLSPFDPIVNNEYAGGWHLPGGENILKVRGSVEGVNAAGFSTFELDSISYNLFTGQLHLSLSLNSVSASIDAAEGEVQIFDRKLTADASGGIAVSNVRVRAGAIVAVGVDGYSVRNVELELSIGEINSEIQLNLFGREVGGRISDFLNKLPYNLEKYQSQVSRVLEYASEYIINRLLSRPSDAQ</sequence>
<reference evidence="1 2" key="2">
    <citation type="submission" date="2019-09" db="EMBL/GenBank/DDBJ databases">
        <authorList>
            <person name="Jin C."/>
        </authorList>
    </citation>
    <scope>NUCLEOTIDE SEQUENCE [LARGE SCALE GENOMIC DNA]</scope>
    <source>
        <strain evidence="1 2">BN140078</strain>
    </source>
</reference>
<proteinExistence type="predicted"/>
<dbReference type="Gene3D" id="3.15.10.30">
    <property type="entry name" value="Haemolymph juvenile hormone binding protein"/>
    <property type="match status" value="1"/>
</dbReference>
<evidence type="ECO:0000313" key="1">
    <source>
        <dbReference type="EMBL" id="KAA2236349.1"/>
    </source>
</evidence>
<comment type="caution">
    <text evidence="1">The sequence shown here is derived from an EMBL/GenBank/DDBJ whole genome shotgun (WGS) entry which is preliminary data.</text>
</comment>
<gene>
    <name evidence="1" type="ORF">F0L74_32935</name>
</gene>
<accession>A0A5B2VDC9</accession>